<proteinExistence type="inferred from homology"/>
<reference evidence="5 6" key="1">
    <citation type="submission" date="2024-01" db="EMBL/GenBank/DDBJ databases">
        <title>A draft genome for the cacao thread blight pathogen Marasmiellus scandens.</title>
        <authorList>
            <person name="Baruah I.K."/>
            <person name="Leung J."/>
            <person name="Bukari Y."/>
            <person name="Amoako-Attah I."/>
            <person name="Meinhardt L.W."/>
            <person name="Bailey B.A."/>
            <person name="Cohen S.P."/>
        </authorList>
    </citation>
    <scope>NUCLEOTIDE SEQUENCE [LARGE SCALE GENOMIC DNA]</scope>
    <source>
        <strain evidence="5 6">GH-19</strain>
    </source>
</reference>
<feature type="transmembrane region" description="Helical" evidence="3">
    <location>
        <begin position="223"/>
        <end position="243"/>
    </location>
</feature>
<dbReference type="InterPro" id="IPR050327">
    <property type="entry name" value="Proton-linked_MCT"/>
</dbReference>
<protein>
    <recommendedName>
        <fullName evidence="4">Major facilitator superfamily (MFS) profile domain-containing protein</fullName>
    </recommendedName>
</protein>
<comment type="subcellular location">
    <subcellularLocation>
        <location evidence="1">Membrane</location>
        <topology evidence="1">Multi-pass membrane protein</topology>
    </subcellularLocation>
</comment>
<dbReference type="SUPFAM" id="SSF103473">
    <property type="entry name" value="MFS general substrate transporter"/>
    <property type="match status" value="1"/>
</dbReference>
<sequence>MSSLTAEVKVRPHKDEEYACLPNRHSLDGSARTMENATSDIPSPNTLKASVTPNDHPDGGLEAWLVLFGTMCSTFTTRFGYVNAWGVFQAYYQHTILAEHSPSSIAWIGSIQYSLVFLPGLVVGRLFDLGYFRIVSVLSSVLLLVATFLVAECTAYWQFLLCQGLATGMACGGFFGPSTAILAQWFRKRRGLALGLFSAGASVGGTVIPIAARSLIPRIGFQWTVRVIGFILFSGLLLANLTMKPRLSPAKPTGGIASVPLFKCAKFTAHCISAFLIYMGFYTLPTYVASTATSVGISPQSAFYLVSVANGCSGVGRLLAGPMADRLGPMNVSIPFTALTGLMTYVWPFTKTPVSLISITALYGLSSGAYASLLSTPILDLGEPQDLGRRIGILMTFVAIGGLLGPPMSGLVGKAFGMHAMGIYAGSILLVGVLLMAVTHYNSALRRLWTQN</sequence>
<feature type="transmembrane region" description="Helical" evidence="3">
    <location>
        <begin position="192"/>
        <end position="211"/>
    </location>
</feature>
<name>A0ABR1J2D0_9AGAR</name>
<evidence type="ECO:0000256" key="2">
    <source>
        <dbReference type="ARBA" id="ARBA00006727"/>
    </source>
</evidence>
<dbReference type="InterPro" id="IPR036259">
    <property type="entry name" value="MFS_trans_sf"/>
</dbReference>
<organism evidence="5 6">
    <name type="scientific">Marasmiellus scandens</name>
    <dbReference type="NCBI Taxonomy" id="2682957"/>
    <lineage>
        <taxon>Eukaryota</taxon>
        <taxon>Fungi</taxon>
        <taxon>Dikarya</taxon>
        <taxon>Basidiomycota</taxon>
        <taxon>Agaricomycotina</taxon>
        <taxon>Agaricomycetes</taxon>
        <taxon>Agaricomycetidae</taxon>
        <taxon>Agaricales</taxon>
        <taxon>Marasmiineae</taxon>
        <taxon>Omphalotaceae</taxon>
        <taxon>Marasmiellus</taxon>
    </lineage>
</organism>
<dbReference type="PANTHER" id="PTHR11360:SF284">
    <property type="entry name" value="EG:103B4.3 PROTEIN-RELATED"/>
    <property type="match status" value="1"/>
</dbReference>
<dbReference type="Pfam" id="PF07690">
    <property type="entry name" value="MFS_1"/>
    <property type="match status" value="2"/>
</dbReference>
<feature type="transmembrane region" description="Helical" evidence="3">
    <location>
        <begin position="157"/>
        <end position="180"/>
    </location>
</feature>
<gene>
    <name evidence="5" type="ORF">VKT23_015499</name>
</gene>
<accession>A0ABR1J2D0</accession>
<dbReference type="PANTHER" id="PTHR11360">
    <property type="entry name" value="MONOCARBOXYLATE TRANSPORTER"/>
    <property type="match status" value="1"/>
</dbReference>
<feature type="transmembrane region" description="Helical" evidence="3">
    <location>
        <begin position="332"/>
        <end position="350"/>
    </location>
</feature>
<feature type="transmembrane region" description="Helical" evidence="3">
    <location>
        <begin position="418"/>
        <end position="438"/>
    </location>
</feature>
<dbReference type="Gene3D" id="1.20.1250.20">
    <property type="entry name" value="MFS general substrate transporter like domains"/>
    <property type="match status" value="2"/>
</dbReference>
<keyword evidence="3" id="KW-0812">Transmembrane</keyword>
<feature type="transmembrane region" description="Helical" evidence="3">
    <location>
        <begin position="391"/>
        <end position="412"/>
    </location>
</feature>
<feature type="domain" description="Major facilitator superfamily (MFS) profile" evidence="4">
    <location>
        <begin position="266"/>
        <end position="452"/>
    </location>
</feature>
<keyword evidence="3" id="KW-0472">Membrane</keyword>
<dbReference type="Proteomes" id="UP001498398">
    <property type="component" value="Unassembled WGS sequence"/>
</dbReference>
<dbReference type="EMBL" id="JBANRG010000052">
    <property type="protein sequence ID" value="KAK7444101.1"/>
    <property type="molecule type" value="Genomic_DNA"/>
</dbReference>
<evidence type="ECO:0000256" key="1">
    <source>
        <dbReference type="ARBA" id="ARBA00004141"/>
    </source>
</evidence>
<dbReference type="InterPro" id="IPR020846">
    <property type="entry name" value="MFS_dom"/>
</dbReference>
<keyword evidence="6" id="KW-1185">Reference proteome</keyword>
<keyword evidence="3" id="KW-1133">Transmembrane helix</keyword>
<evidence type="ECO:0000313" key="6">
    <source>
        <dbReference type="Proteomes" id="UP001498398"/>
    </source>
</evidence>
<feature type="transmembrane region" description="Helical" evidence="3">
    <location>
        <begin position="105"/>
        <end position="124"/>
    </location>
</feature>
<evidence type="ECO:0000259" key="4">
    <source>
        <dbReference type="PROSITE" id="PS50850"/>
    </source>
</evidence>
<feature type="transmembrane region" description="Helical" evidence="3">
    <location>
        <begin position="131"/>
        <end position="151"/>
    </location>
</feature>
<comment type="caution">
    <text evidence="5">The sequence shown here is derived from an EMBL/GenBank/DDBJ whole genome shotgun (WGS) entry which is preliminary data.</text>
</comment>
<dbReference type="PROSITE" id="PS50850">
    <property type="entry name" value="MFS"/>
    <property type="match status" value="1"/>
</dbReference>
<comment type="similarity">
    <text evidence="2">Belongs to the major facilitator superfamily. Monocarboxylate porter (TC 2.A.1.13) family.</text>
</comment>
<evidence type="ECO:0000256" key="3">
    <source>
        <dbReference type="SAM" id="Phobius"/>
    </source>
</evidence>
<dbReference type="InterPro" id="IPR011701">
    <property type="entry name" value="MFS"/>
</dbReference>
<evidence type="ECO:0000313" key="5">
    <source>
        <dbReference type="EMBL" id="KAK7444101.1"/>
    </source>
</evidence>
<feature type="transmembrane region" description="Helical" evidence="3">
    <location>
        <begin position="356"/>
        <end position="379"/>
    </location>
</feature>